<keyword evidence="8" id="KW-0862">Zinc</keyword>
<dbReference type="PROSITE" id="PS50089">
    <property type="entry name" value="ZF_RING_2"/>
    <property type="match status" value="1"/>
</dbReference>
<comment type="caution">
    <text evidence="12">The sequence shown here is derived from an EMBL/GenBank/DDBJ whole genome shotgun (WGS) entry which is preliminary data.</text>
</comment>
<dbReference type="InterPro" id="IPR004331">
    <property type="entry name" value="SPX_dom"/>
</dbReference>
<proteinExistence type="predicted"/>
<evidence type="ECO:0000256" key="6">
    <source>
        <dbReference type="ARBA" id="ARBA00022771"/>
    </source>
</evidence>
<dbReference type="SMART" id="SM00184">
    <property type="entry name" value="RING"/>
    <property type="match status" value="1"/>
</dbReference>
<organism evidence="12 13">
    <name type="scientific">Perilla frutescens var. hirtella</name>
    <name type="common">Perilla citriodora</name>
    <name type="synonym">Perilla setoyensis</name>
    <dbReference type="NCBI Taxonomy" id="608512"/>
    <lineage>
        <taxon>Eukaryota</taxon>
        <taxon>Viridiplantae</taxon>
        <taxon>Streptophyta</taxon>
        <taxon>Embryophyta</taxon>
        <taxon>Tracheophyta</taxon>
        <taxon>Spermatophyta</taxon>
        <taxon>Magnoliopsida</taxon>
        <taxon>eudicotyledons</taxon>
        <taxon>Gunneridae</taxon>
        <taxon>Pentapetalae</taxon>
        <taxon>asterids</taxon>
        <taxon>lamiids</taxon>
        <taxon>Lamiales</taxon>
        <taxon>Lamiaceae</taxon>
        <taxon>Nepetoideae</taxon>
        <taxon>Elsholtzieae</taxon>
        <taxon>Perilla</taxon>
    </lineage>
</organism>
<evidence type="ECO:0000256" key="7">
    <source>
        <dbReference type="ARBA" id="ARBA00022786"/>
    </source>
</evidence>
<accession>A0AAD4IZG5</accession>
<evidence type="ECO:0000313" key="12">
    <source>
        <dbReference type="EMBL" id="KAH6823980.1"/>
    </source>
</evidence>
<dbReference type="Proteomes" id="UP001190926">
    <property type="component" value="Unassembled WGS sequence"/>
</dbReference>
<keyword evidence="5" id="KW-0479">Metal-binding</keyword>
<dbReference type="CDD" id="cd23127">
    <property type="entry name" value="RING-HC_BAH1-like"/>
    <property type="match status" value="1"/>
</dbReference>
<dbReference type="AlphaFoldDB" id="A0AAD4IZG5"/>
<dbReference type="PANTHER" id="PTHR46764:SF1">
    <property type="entry name" value="E3 UBIQUITIN-PROTEIN LIGASE NLA"/>
    <property type="match status" value="1"/>
</dbReference>
<dbReference type="PROSITE" id="PS00518">
    <property type="entry name" value="ZF_RING_1"/>
    <property type="match status" value="1"/>
</dbReference>
<dbReference type="Pfam" id="PF13445">
    <property type="entry name" value="zf-RING_UBOX"/>
    <property type="match status" value="1"/>
</dbReference>
<dbReference type="GO" id="GO:0061630">
    <property type="term" value="F:ubiquitin protein ligase activity"/>
    <property type="evidence" value="ECO:0007669"/>
    <property type="project" value="UniProtKB-EC"/>
</dbReference>
<evidence type="ECO:0000313" key="13">
    <source>
        <dbReference type="Proteomes" id="UP001190926"/>
    </source>
</evidence>
<sequence length="370" mass="42162">MSMKMVRTEDTAEWDSIGYTWSGIPARLHWEYALDALRNMKFCNKYEELILGLGQKNLPRIGCRRLKNILENCTKQLHSHAAAVHEDQNNGDGISTDPQHCSVCDGTFFPMLLKEMCAVVGFFNKRAQRLLDHHLASGFCKCFIWLGERLIVRNDVALIQECETLIAYATINAIAMRRILEKYDKIHYSKQGQAFKSRSVSMQIEILQSPWLYELMAFHVNLRESRANSGNARVVLDGCSLIFDDGKPSLCFELIESNKISIDLTCSICLETLFDPVSLGCGHLFCYMCACKASSVSVVDGLKAACPHKKCPICREVGVYDSAVNLEELHILLKRSYPEYWEERCINEKAERLQQVKQHWQSQAARFMGI</sequence>
<comment type="pathway">
    <text evidence="2">Protein modification; protein ubiquitination.</text>
</comment>
<dbReference type="InterPro" id="IPR033326">
    <property type="entry name" value="BAH1"/>
</dbReference>
<evidence type="ECO:0000256" key="8">
    <source>
        <dbReference type="ARBA" id="ARBA00022833"/>
    </source>
</evidence>
<evidence type="ECO:0000259" key="11">
    <source>
        <dbReference type="PROSITE" id="PS51382"/>
    </source>
</evidence>
<name>A0AAD4IZG5_PERFH</name>
<keyword evidence="7" id="KW-0833">Ubl conjugation pathway</keyword>
<dbReference type="InterPro" id="IPR001841">
    <property type="entry name" value="Znf_RING"/>
</dbReference>
<protein>
    <recommendedName>
        <fullName evidence="3">RING-type E3 ubiquitin transferase</fullName>
        <ecNumber evidence="3">2.3.2.27</ecNumber>
    </recommendedName>
</protein>
<comment type="catalytic activity">
    <reaction evidence="1">
        <text>S-ubiquitinyl-[E2 ubiquitin-conjugating enzyme]-L-cysteine + [acceptor protein]-L-lysine = [E2 ubiquitin-conjugating enzyme]-L-cysteine + N(6)-ubiquitinyl-[acceptor protein]-L-lysine.</text>
        <dbReference type="EC" id="2.3.2.27"/>
    </reaction>
</comment>
<dbReference type="GO" id="GO:0008270">
    <property type="term" value="F:zinc ion binding"/>
    <property type="evidence" value="ECO:0007669"/>
    <property type="project" value="UniProtKB-KW"/>
</dbReference>
<dbReference type="InterPro" id="IPR013083">
    <property type="entry name" value="Znf_RING/FYVE/PHD"/>
</dbReference>
<evidence type="ECO:0000256" key="3">
    <source>
        <dbReference type="ARBA" id="ARBA00012483"/>
    </source>
</evidence>
<evidence type="ECO:0000256" key="4">
    <source>
        <dbReference type="ARBA" id="ARBA00022679"/>
    </source>
</evidence>
<feature type="domain" description="RING-type" evidence="10">
    <location>
        <begin position="266"/>
        <end position="315"/>
    </location>
</feature>
<dbReference type="Gene3D" id="3.30.40.10">
    <property type="entry name" value="Zinc/RING finger domain, C3HC4 (zinc finger)"/>
    <property type="match status" value="1"/>
</dbReference>
<evidence type="ECO:0000259" key="10">
    <source>
        <dbReference type="PROSITE" id="PS50089"/>
    </source>
</evidence>
<feature type="domain" description="SPX" evidence="11">
    <location>
        <begin position="40"/>
        <end position="197"/>
    </location>
</feature>
<dbReference type="InterPro" id="IPR027370">
    <property type="entry name" value="Znf-RING_euk"/>
</dbReference>
<dbReference type="EC" id="2.3.2.27" evidence="3"/>
<dbReference type="SUPFAM" id="SSF57850">
    <property type="entry name" value="RING/U-box"/>
    <property type="match status" value="1"/>
</dbReference>
<evidence type="ECO:0000256" key="5">
    <source>
        <dbReference type="ARBA" id="ARBA00022723"/>
    </source>
</evidence>
<dbReference type="PROSITE" id="PS51382">
    <property type="entry name" value="SPX"/>
    <property type="match status" value="1"/>
</dbReference>
<keyword evidence="13" id="KW-1185">Reference proteome</keyword>
<dbReference type="PANTHER" id="PTHR46764">
    <property type="entry name" value="E3 UBIQUITIN-PROTEIN LIGASE BAH1"/>
    <property type="match status" value="1"/>
</dbReference>
<keyword evidence="6 9" id="KW-0863">Zinc-finger</keyword>
<reference evidence="12 13" key="1">
    <citation type="journal article" date="2021" name="Nat. Commun.">
        <title>Incipient diploidization of the medicinal plant Perilla within 10,000 years.</title>
        <authorList>
            <person name="Zhang Y."/>
            <person name="Shen Q."/>
            <person name="Leng L."/>
            <person name="Zhang D."/>
            <person name="Chen S."/>
            <person name="Shi Y."/>
            <person name="Ning Z."/>
            <person name="Chen S."/>
        </authorList>
    </citation>
    <scope>NUCLEOTIDE SEQUENCE [LARGE SCALE GENOMIC DNA]</scope>
    <source>
        <strain evidence="13">cv. PC099</strain>
    </source>
</reference>
<evidence type="ECO:0000256" key="2">
    <source>
        <dbReference type="ARBA" id="ARBA00004906"/>
    </source>
</evidence>
<gene>
    <name evidence="12" type="ORF">C2S53_016584</name>
</gene>
<evidence type="ECO:0000256" key="1">
    <source>
        <dbReference type="ARBA" id="ARBA00000900"/>
    </source>
</evidence>
<dbReference type="InterPro" id="IPR017907">
    <property type="entry name" value="Znf_RING_CS"/>
</dbReference>
<evidence type="ECO:0000256" key="9">
    <source>
        <dbReference type="PROSITE-ProRule" id="PRU00175"/>
    </source>
</evidence>
<dbReference type="EMBL" id="SDAM02000556">
    <property type="protein sequence ID" value="KAH6823980.1"/>
    <property type="molecule type" value="Genomic_DNA"/>
</dbReference>
<keyword evidence="4" id="KW-0808">Transferase</keyword>